<name>A0ABX3P4R2_9BACT</name>
<gene>
    <name evidence="1" type="ORF">A4D02_00105</name>
</gene>
<protein>
    <submittedName>
        <fullName evidence="1">Uncharacterized protein</fullName>
    </submittedName>
</protein>
<dbReference type="EMBL" id="LWBO01000001">
    <property type="protein sequence ID" value="OQP54767.1"/>
    <property type="molecule type" value="Genomic_DNA"/>
</dbReference>
<dbReference type="RefSeq" id="WP_014222298.1">
    <property type="nucleotide sequence ID" value="NZ_LWBO01000001.1"/>
</dbReference>
<accession>A0ABX3P4R2</accession>
<sequence>MLDESTREYIWDYYQKFMTAEEHAALLHYEITYRFGERIKRDGPENQPEMIRSKISKDPAVLALLEEGFQQFITNTIERIYRESADKIFFNKCPQCGKLARTPEAKQCRYCGFSWHGKDLETGKYKEVGKFKIAGAFQIIDGLFYIVGDVVSGEIKKGLKVNLTVLSLTIRPDITDVESIAYRGDGNLRQATALAISIKSEADKEFLKTKSPFEQPVPVEE</sequence>
<organism evidence="1 2">
    <name type="scientific">Niastella koreensis</name>
    <dbReference type="NCBI Taxonomy" id="354356"/>
    <lineage>
        <taxon>Bacteria</taxon>
        <taxon>Pseudomonadati</taxon>
        <taxon>Bacteroidota</taxon>
        <taxon>Chitinophagia</taxon>
        <taxon>Chitinophagales</taxon>
        <taxon>Chitinophagaceae</taxon>
        <taxon>Niastella</taxon>
    </lineage>
</organism>
<dbReference type="Proteomes" id="UP000192277">
    <property type="component" value="Unassembled WGS sequence"/>
</dbReference>
<evidence type="ECO:0000313" key="1">
    <source>
        <dbReference type="EMBL" id="OQP54767.1"/>
    </source>
</evidence>
<reference evidence="1 2" key="1">
    <citation type="submission" date="2016-04" db="EMBL/GenBank/DDBJ databases">
        <authorList>
            <person name="Chen L."/>
            <person name="Zhuang W."/>
            <person name="Wang G."/>
        </authorList>
    </citation>
    <scope>NUCLEOTIDE SEQUENCE [LARGE SCALE GENOMIC DNA]</scope>
    <source>
        <strain evidence="2">GR20</strain>
    </source>
</reference>
<comment type="caution">
    <text evidence="1">The sequence shown here is derived from an EMBL/GenBank/DDBJ whole genome shotgun (WGS) entry which is preliminary data.</text>
</comment>
<keyword evidence="2" id="KW-1185">Reference proteome</keyword>
<proteinExistence type="predicted"/>
<evidence type="ECO:0000313" key="2">
    <source>
        <dbReference type="Proteomes" id="UP000192277"/>
    </source>
</evidence>